<feature type="compositionally biased region" description="Polar residues" evidence="2">
    <location>
        <begin position="66"/>
        <end position="75"/>
    </location>
</feature>
<evidence type="ECO:0000313" key="4">
    <source>
        <dbReference type="Proteomes" id="UP000197138"/>
    </source>
</evidence>
<dbReference type="Pfam" id="PF04520">
    <property type="entry name" value="Senescence_reg"/>
    <property type="match status" value="1"/>
</dbReference>
<feature type="compositionally biased region" description="Low complexity" evidence="2">
    <location>
        <begin position="54"/>
        <end position="65"/>
    </location>
</feature>
<feature type="compositionally biased region" description="Polar residues" evidence="2">
    <location>
        <begin position="118"/>
        <end position="132"/>
    </location>
</feature>
<evidence type="ECO:0000313" key="3">
    <source>
        <dbReference type="EMBL" id="OWM82408.1"/>
    </source>
</evidence>
<evidence type="ECO:0000256" key="1">
    <source>
        <dbReference type="ARBA" id="ARBA00034773"/>
    </source>
</evidence>
<reference evidence="4" key="1">
    <citation type="journal article" date="2017" name="Plant J.">
        <title>The pomegranate (Punica granatum L.) genome and the genomics of punicalagin biosynthesis.</title>
        <authorList>
            <person name="Qin G."/>
            <person name="Xu C."/>
            <person name="Ming R."/>
            <person name="Tang H."/>
            <person name="Guyot R."/>
            <person name="Kramer E.M."/>
            <person name="Hu Y."/>
            <person name="Yi X."/>
            <person name="Qi Y."/>
            <person name="Xu X."/>
            <person name="Gao Z."/>
            <person name="Pan H."/>
            <person name="Jian J."/>
            <person name="Tian Y."/>
            <person name="Yue Z."/>
            <person name="Xu Y."/>
        </authorList>
    </citation>
    <scope>NUCLEOTIDE SEQUENCE [LARGE SCALE GENOMIC DNA]</scope>
    <source>
        <strain evidence="4">cv. Dabenzi</strain>
    </source>
</reference>
<comment type="similarity">
    <text evidence="1">Belongs to the senescence regulator S40 family.</text>
</comment>
<organism evidence="3 4">
    <name type="scientific">Punica granatum</name>
    <name type="common">Pomegranate</name>
    <dbReference type="NCBI Taxonomy" id="22663"/>
    <lineage>
        <taxon>Eukaryota</taxon>
        <taxon>Viridiplantae</taxon>
        <taxon>Streptophyta</taxon>
        <taxon>Embryophyta</taxon>
        <taxon>Tracheophyta</taxon>
        <taxon>Spermatophyta</taxon>
        <taxon>Magnoliopsida</taxon>
        <taxon>eudicotyledons</taxon>
        <taxon>Gunneridae</taxon>
        <taxon>Pentapetalae</taxon>
        <taxon>rosids</taxon>
        <taxon>malvids</taxon>
        <taxon>Myrtales</taxon>
        <taxon>Lythraceae</taxon>
        <taxon>Punica</taxon>
    </lineage>
</organism>
<feature type="compositionally biased region" description="Basic and acidic residues" evidence="2">
    <location>
        <begin position="136"/>
        <end position="149"/>
    </location>
</feature>
<feature type="compositionally biased region" description="Acidic residues" evidence="2">
    <location>
        <begin position="159"/>
        <end position="170"/>
    </location>
</feature>
<dbReference type="PANTHER" id="PTHR46525:SF2">
    <property type="entry name" value="EMB|CAB72159.1"/>
    <property type="match status" value="1"/>
</dbReference>
<dbReference type="PANTHER" id="PTHR46525">
    <property type="entry name" value="EMB|CAB72159.1"/>
    <property type="match status" value="1"/>
</dbReference>
<comment type="caution">
    <text evidence="3">The sequence shown here is derived from an EMBL/GenBank/DDBJ whole genome shotgun (WGS) entry which is preliminary data.</text>
</comment>
<evidence type="ECO:0008006" key="5">
    <source>
        <dbReference type="Google" id="ProtNLM"/>
    </source>
</evidence>
<dbReference type="AlphaFoldDB" id="A0A218XCA1"/>
<dbReference type="InterPro" id="IPR007608">
    <property type="entry name" value="Senescence_reg_S40"/>
</dbReference>
<gene>
    <name evidence="3" type="ORF">CDL15_Pgr001982</name>
</gene>
<evidence type="ECO:0000256" key="2">
    <source>
        <dbReference type="SAM" id="MobiDB-lite"/>
    </source>
</evidence>
<dbReference type="GO" id="GO:0010150">
    <property type="term" value="P:leaf senescence"/>
    <property type="evidence" value="ECO:0007669"/>
    <property type="project" value="UniProtKB-ARBA"/>
</dbReference>
<feature type="region of interest" description="Disordered" evidence="2">
    <location>
        <begin position="44"/>
        <end position="174"/>
    </location>
</feature>
<name>A0A218XCA1_PUNGR</name>
<dbReference type="EMBL" id="MTKT01002011">
    <property type="protein sequence ID" value="OWM82408.1"/>
    <property type="molecule type" value="Genomic_DNA"/>
</dbReference>
<protein>
    <recommendedName>
        <fullName evidence="5">Senescence regulator S40</fullName>
    </recommendedName>
</protein>
<sequence length="219" mass="24288">MKPDSPRVRPDLAEPSYIGIRTSRQGSSQIEWLEVQSHPGFVDPRVGTIPRTKPIPIGSFIPPSSDLSYSPQVGSPENIFEFDDSEDWTSPSYQAVVPSPNSRKADLPGKLLQPRKAMNTSTPVGATASSLPVSIPDRRLKILKDDTHHDPRHHRQGSGDDDDGNEEGEGVDCRLPPHEHLARRWGASLSVHEGIGRTLKGRDLRRVRNAIWKKVGFED</sequence>
<accession>A0A218XCA1</accession>
<proteinExistence type="inferred from homology"/>
<dbReference type="Proteomes" id="UP000197138">
    <property type="component" value="Unassembled WGS sequence"/>
</dbReference>